<evidence type="ECO:0000313" key="2">
    <source>
        <dbReference type="Proteomes" id="UP001295444"/>
    </source>
</evidence>
<protein>
    <submittedName>
        <fullName evidence="1">Uncharacterized protein</fullName>
    </submittedName>
</protein>
<dbReference type="AlphaFoldDB" id="A0AAD1R3L3"/>
<organism evidence="1 2">
    <name type="scientific">Pelobates cultripes</name>
    <name type="common">Western spadefoot toad</name>
    <dbReference type="NCBI Taxonomy" id="61616"/>
    <lineage>
        <taxon>Eukaryota</taxon>
        <taxon>Metazoa</taxon>
        <taxon>Chordata</taxon>
        <taxon>Craniata</taxon>
        <taxon>Vertebrata</taxon>
        <taxon>Euteleostomi</taxon>
        <taxon>Amphibia</taxon>
        <taxon>Batrachia</taxon>
        <taxon>Anura</taxon>
        <taxon>Pelobatoidea</taxon>
        <taxon>Pelobatidae</taxon>
        <taxon>Pelobates</taxon>
    </lineage>
</organism>
<keyword evidence="2" id="KW-1185">Reference proteome</keyword>
<sequence>MADDQAPSPPPDTQEPSLADIRANIRALTGAMVTKSDLQTLSATLYEAIRSEVATIQRDIAAQDGRIQNLEATHLTSVSILDATDAAVARQDNMLL</sequence>
<dbReference type="EMBL" id="OW240912">
    <property type="protein sequence ID" value="CAH2222716.1"/>
    <property type="molecule type" value="Genomic_DNA"/>
</dbReference>
<gene>
    <name evidence="1" type="ORF">PECUL_23A060096</name>
</gene>
<evidence type="ECO:0000313" key="1">
    <source>
        <dbReference type="EMBL" id="CAH2222716.1"/>
    </source>
</evidence>
<accession>A0AAD1R3L3</accession>
<proteinExistence type="predicted"/>
<reference evidence="1" key="1">
    <citation type="submission" date="2022-03" db="EMBL/GenBank/DDBJ databases">
        <authorList>
            <person name="Alioto T."/>
            <person name="Alioto T."/>
            <person name="Gomez Garrido J."/>
        </authorList>
    </citation>
    <scope>NUCLEOTIDE SEQUENCE</scope>
</reference>
<dbReference type="Proteomes" id="UP001295444">
    <property type="component" value="Chromosome 01"/>
</dbReference>
<name>A0AAD1R3L3_PELCU</name>